<protein>
    <submittedName>
        <fullName evidence="5">MarR family transcriptional regulator</fullName>
    </submittedName>
</protein>
<dbReference type="Pfam" id="PF12802">
    <property type="entry name" value="MarR_2"/>
    <property type="match status" value="1"/>
</dbReference>
<reference evidence="5 6" key="1">
    <citation type="submission" date="2024-05" db="EMBL/GenBank/DDBJ databases">
        <title>Sinomonas sp. nov., isolated from a waste landfill.</title>
        <authorList>
            <person name="Zhao Y."/>
        </authorList>
    </citation>
    <scope>NUCLEOTIDE SEQUENCE [LARGE SCALE GENOMIC DNA]</scope>
    <source>
        <strain evidence="5 6">CCTCC AB2014300</strain>
    </source>
</reference>
<dbReference type="PANTHER" id="PTHR33164:SF57">
    <property type="entry name" value="MARR-FAMILY TRANSCRIPTIONAL REGULATOR"/>
    <property type="match status" value="1"/>
</dbReference>
<dbReference type="SMART" id="SM00347">
    <property type="entry name" value="HTH_MARR"/>
    <property type="match status" value="1"/>
</dbReference>
<evidence type="ECO:0000256" key="3">
    <source>
        <dbReference type="ARBA" id="ARBA00023163"/>
    </source>
</evidence>
<dbReference type="EMBL" id="JBDFRB010000001">
    <property type="protein sequence ID" value="MEN2743178.1"/>
    <property type="molecule type" value="Genomic_DNA"/>
</dbReference>
<organism evidence="5 6">
    <name type="scientific">Sinomonas halotolerans</name>
    <dbReference type="NCBI Taxonomy" id="1644133"/>
    <lineage>
        <taxon>Bacteria</taxon>
        <taxon>Bacillati</taxon>
        <taxon>Actinomycetota</taxon>
        <taxon>Actinomycetes</taxon>
        <taxon>Micrococcales</taxon>
        <taxon>Micrococcaceae</taxon>
        <taxon>Sinomonas</taxon>
    </lineage>
</organism>
<keyword evidence="1" id="KW-0805">Transcription regulation</keyword>
<dbReference type="RefSeq" id="WP_345882635.1">
    <property type="nucleotide sequence ID" value="NZ_JBDFRB010000001.1"/>
</dbReference>
<keyword evidence="2" id="KW-0238">DNA-binding</keyword>
<evidence type="ECO:0000256" key="1">
    <source>
        <dbReference type="ARBA" id="ARBA00023015"/>
    </source>
</evidence>
<dbReference type="InterPro" id="IPR023187">
    <property type="entry name" value="Tscrpt_reg_MarR-type_CS"/>
</dbReference>
<dbReference type="Gene3D" id="1.10.10.10">
    <property type="entry name" value="Winged helix-like DNA-binding domain superfamily/Winged helix DNA-binding domain"/>
    <property type="match status" value="1"/>
</dbReference>
<name>A0ABU9WVH5_9MICC</name>
<dbReference type="PROSITE" id="PS01117">
    <property type="entry name" value="HTH_MARR_1"/>
    <property type="match status" value="1"/>
</dbReference>
<dbReference type="InterPro" id="IPR000835">
    <property type="entry name" value="HTH_MarR-typ"/>
</dbReference>
<evidence type="ECO:0000259" key="4">
    <source>
        <dbReference type="PROSITE" id="PS50995"/>
    </source>
</evidence>
<dbReference type="InterPro" id="IPR001845">
    <property type="entry name" value="HTH_ArsR_DNA-bd_dom"/>
</dbReference>
<evidence type="ECO:0000313" key="6">
    <source>
        <dbReference type="Proteomes" id="UP001422074"/>
    </source>
</evidence>
<evidence type="ECO:0000256" key="2">
    <source>
        <dbReference type="ARBA" id="ARBA00023125"/>
    </source>
</evidence>
<gene>
    <name evidence="5" type="ORF">ABCQ75_01325</name>
</gene>
<dbReference type="Proteomes" id="UP001422074">
    <property type="component" value="Unassembled WGS sequence"/>
</dbReference>
<dbReference type="CDD" id="cd00090">
    <property type="entry name" value="HTH_ARSR"/>
    <property type="match status" value="1"/>
</dbReference>
<dbReference type="PANTHER" id="PTHR33164">
    <property type="entry name" value="TRANSCRIPTIONAL REGULATOR, MARR FAMILY"/>
    <property type="match status" value="1"/>
</dbReference>
<dbReference type="SUPFAM" id="SSF46785">
    <property type="entry name" value="Winged helix' DNA-binding domain"/>
    <property type="match status" value="1"/>
</dbReference>
<sequence length="162" mass="17860">MPPSHAPAADQRDTALLEIEQQLGLLWRRGRAASQAMARALHPELDPAGYGLLAILHREGPMRVTDLAAAVGVGKPTVSRQVTLLEELGLVRKESDPEDRRAALVLLSEEGRAHVDDVLDRRRGFFREALGAWDESEVAALAGYLRRLNTTLAEKHAEHRHA</sequence>
<dbReference type="InterPro" id="IPR039422">
    <property type="entry name" value="MarR/SlyA-like"/>
</dbReference>
<proteinExistence type="predicted"/>
<dbReference type="PROSITE" id="PS50995">
    <property type="entry name" value="HTH_MARR_2"/>
    <property type="match status" value="1"/>
</dbReference>
<comment type="caution">
    <text evidence="5">The sequence shown here is derived from an EMBL/GenBank/DDBJ whole genome shotgun (WGS) entry which is preliminary data.</text>
</comment>
<dbReference type="InterPro" id="IPR011991">
    <property type="entry name" value="ArsR-like_HTH"/>
</dbReference>
<keyword evidence="3" id="KW-0804">Transcription</keyword>
<dbReference type="InterPro" id="IPR036390">
    <property type="entry name" value="WH_DNA-bd_sf"/>
</dbReference>
<accession>A0ABU9WVH5</accession>
<feature type="domain" description="HTH marR-type" evidence="4">
    <location>
        <begin position="9"/>
        <end position="150"/>
    </location>
</feature>
<dbReference type="InterPro" id="IPR036388">
    <property type="entry name" value="WH-like_DNA-bd_sf"/>
</dbReference>
<dbReference type="SMART" id="SM00418">
    <property type="entry name" value="HTH_ARSR"/>
    <property type="match status" value="1"/>
</dbReference>
<keyword evidence="6" id="KW-1185">Reference proteome</keyword>
<dbReference type="PRINTS" id="PR00598">
    <property type="entry name" value="HTHMARR"/>
</dbReference>
<evidence type="ECO:0000313" key="5">
    <source>
        <dbReference type="EMBL" id="MEN2743178.1"/>
    </source>
</evidence>